<proteinExistence type="predicted"/>
<dbReference type="GO" id="GO:0003677">
    <property type="term" value="F:DNA binding"/>
    <property type="evidence" value="ECO:0007669"/>
    <property type="project" value="InterPro"/>
</dbReference>
<gene>
    <name evidence="2" type="ordered locus">YE3558</name>
</gene>
<dbReference type="RefSeq" id="WP_005173798.1">
    <property type="nucleotide sequence ID" value="NC_008800.1"/>
</dbReference>
<dbReference type="InterPro" id="IPR036388">
    <property type="entry name" value="WH-like_DNA-bd_sf"/>
</dbReference>
<organism evidence="2 3">
    <name type="scientific">Yersinia enterocolitica serotype O:8 / biotype 1B (strain NCTC 13174 / 8081)</name>
    <dbReference type="NCBI Taxonomy" id="393305"/>
    <lineage>
        <taxon>Bacteria</taxon>
        <taxon>Pseudomonadati</taxon>
        <taxon>Pseudomonadota</taxon>
        <taxon>Gammaproteobacteria</taxon>
        <taxon>Enterobacterales</taxon>
        <taxon>Yersiniaceae</taxon>
        <taxon>Yersinia</taxon>
    </lineage>
</organism>
<dbReference type="AlphaFoldDB" id="A1JQC1"/>
<name>A1JQC1_YERE8</name>
<dbReference type="OrthoDB" id="7003224at2"/>
<dbReference type="GO" id="GO:0006355">
    <property type="term" value="P:regulation of DNA-templated transcription"/>
    <property type="evidence" value="ECO:0007669"/>
    <property type="project" value="InterPro"/>
</dbReference>
<sequence length="161" mass="17945">MTNNELNPTSIVLCESVIFNSWKRTLTQQETVVVLSESESCLLKMLLDKTCSKREVMYAIWEKRGVIVTESSYYKLVRQLRCSFKKANLDETLIATLPRIGISYTGTKKALTAESTSVAPEQKAAVKNKVMHQKGIIDAVITTCTLAIAATCSYFYIFTAG</sequence>
<dbReference type="Gene3D" id="1.10.10.10">
    <property type="entry name" value="Winged helix-like DNA-binding domain superfamily/Winged helix DNA-binding domain"/>
    <property type="match status" value="1"/>
</dbReference>
<dbReference type="InterPro" id="IPR016032">
    <property type="entry name" value="Sig_transdc_resp-reg_C-effctor"/>
</dbReference>
<evidence type="ECO:0000256" key="1">
    <source>
        <dbReference type="SAM" id="Phobius"/>
    </source>
</evidence>
<reference evidence="2 3" key="1">
    <citation type="journal article" date="2006" name="PLoS Genet.">
        <title>The complete genome sequence and comparative genome analysis of the high pathogenicity Yersinia enterocolitica strain 8081.</title>
        <authorList>
            <person name="Thomson N.R."/>
            <person name="Howard S."/>
            <person name="Wren B.W."/>
            <person name="Holden M.T.G."/>
            <person name="Crossman L."/>
            <person name="Challis G.L."/>
            <person name="Churcher C."/>
            <person name="Mungall K."/>
            <person name="Brooks K."/>
            <person name="Chillingworth T."/>
            <person name="Feltwell T."/>
            <person name="Abdellah Z."/>
            <person name="Hauser H."/>
            <person name="Jagels K."/>
            <person name="Maddison M."/>
            <person name="Moule S."/>
            <person name="Sanders M."/>
            <person name="Whitehead S."/>
            <person name="Quail M.A."/>
            <person name="Dougan G."/>
            <person name="Parkhill J."/>
            <person name="Prentice M.B."/>
        </authorList>
    </citation>
    <scope>NUCLEOTIDE SEQUENCE [LARGE SCALE GENOMIC DNA]</scope>
    <source>
        <strain evidence="3">NCTC 13174 / 8081</strain>
    </source>
</reference>
<dbReference type="KEGG" id="yen:YE3558"/>
<dbReference type="SUPFAM" id="SSF46894">
    <property type="entry name" value="C-terminal effector domain of the bipartite response regulators"/>
    <property type="match status" value="1"/>
</dbReference>
<keyword evidence="1" id="KW-0472">Membrane</keyword>
<keyword evidence="1" id="KW-0812">Transmembrane</keyword>
<dbReference type="PATRIC" id="fig|393305.7.peg.3779"/>
<keyword evidence="1" id="KW-1133">Transmembrane helix</keyword>
<feature type="transmembrane region" description="Helical" evidence="1">
    <location>
        <begin position="136"/>
        <end position="157"/>
    </location>
</feature>
<protein>
    <submittedName>
        <fullName evidence="2">Membrane protein</fullName>
    </submittedName>
</protein>
<dbReference type="HOGENOM" id="CLU_1748968_0_0_6"/>
<accession>A1JQC1</accession>
<evidence type="ECO:0000313" key="2">
    <source>
        <dbReference type="EMBL" id="CAL13582.1"/>
    </source>
</evidence>
<dbReference type="EMBL" id="AM286415">
    <property type="protein sequence ID" value="CAL13582.1"/>
    <property type="molecule type" value="Genomic_DNA"/>
</dbReference>
<dbReference type="eggNOG" id="COG3710">
    <property type="taxonomic scope" value="Bacteria"/>
</dbReference>
<dbReference type="Proteomes" id="UP000000642">
    <property type="component" value="Chromosome"/>
</dbReference>
<evidence type="ECO:0000313" key="3">
    <source>
        <dbReference type="Proteomes" id="UP000000642"/>
    </source>
</evidence>